<dbReference type="GO" id="GO:0016260">
    <property type="term" value="P:selenocysteine biosynthetic process"/>
    <property type="evidence" value="ECO:0007669"/>
    <property type="project" value="TreeGrafter"/>
</dbReference>
<dbReference type="OrthoDB" id="409395at2759"/>
<feature type="region of interest" description="Disordered" evidence="6">
    <location>
        <begin position="128"/>
        <end position="152"/>
    </location>
</feature>
<dbReference type="InterPro" id="IPR036676">
    <property type="entry name" value="PurM-like_C_sf"/>
</dbReference>
<dbReference type="PANTHER" id="PTHR10256:SF0">
    <property type="entry name" value="INACTIVE SELENIDE, WATER DIKINASE-LIKE PROTEIN-RELATED"/>
    <property type="match status" value="1"/>
</dbReference>
<reference evidence="8" key="1">
    <citation type="submission" date="2021-01" db="UniProtKB">
        <authorList>
            <consortium name="EnsemblMetazoa"/>
        </authorList>
    </citation>
    <scope>IDENTIFICATION</scope>
</reference>
<feature type="domain" description="PurM-like C-terminal" evidence="7">
    <location>
        <begin position="486"/>
        <end position="654"/>
    </location>
</feature>
<keyword evidence="3" id="KW-0418">Kinase</keyword>
<dbReference type="AlphaFoldDB" id="A0A7M7MB74"/>
<dbReference type="FunCoup" id="A0A7M7MB74">
    <property type="interactions" value="855"/>
</dbReference>
<evidence type="ECO:0000256" key="6">
    <source>
        <dbReference type="SAM" id="MobiDB-lite"/>
    </source>
</evidence>
<dbReference type="EnsemblMetazoa" id="XM_022807768">
    <property type="protein sequence ID" value="XP_022663503"/>
    <property type="gene ID" value="LOC111251303"/>
</dbReference>
<accession>A0A7M7MB74</accession>
<sequence>MKYDTYGRKAKLPPKRQDRFILGVCVWCVFFWRRQLASRGSSPVSIQRRLRARGANPLSVMNNRHPHESRAFITSALDFTNMSTIQPHSQISRNMTPQQIARTMTQHMARNMHSLPDMTQVVRNLTGQQTSSAVVSSSSDQLKHPTQLHHQQPVSYQIHQTAQQPIVSQQVLQQMTSGGGHIQSIQQQQQQQQQHQQQQQNHVQQQQQAQQQQQQAQQNNQTHQQQERPELTTLQPARASDLITLQPANALSAHQQQQQAQQQQAQQQQQQHQQAQGQTATAVQHAVKLELENSHGGNSYTRFDPVACGLDSSFRLSNFAEPRQESKLGQEALGALMLNLDMQNLSTSYMHLGVPRIGSGMEVTISPTRNPDSVLVQSLARNVGTMDDPYVMGKVACTAVLSHLYKYGIVEVDTLSLMLNISNKMTEKEQEVIINYITKGFKDQAYLAGVNVNGCQATLNPWMTCGGLAATVCYNEEILVPDNAVAGDVLVLTKPLGSSVATSVYQWMEIPDRWNRIKYYLNEADVRKAFARANDLMVRLNKTAAKLMMKYGAHACTDLSEVGILKAAQELAAVQKNDVAFAIHNLPVIAKLPLIAKNLAAEFPISQGTCPEQSGGLLIALPREKAATFCREIEKQEHYPAWIIGIVEKGQRTAKVIDKPRLIEVPQKDNPDALW</sequence>
<keyword evidence="5" id="KW-0711">Selenium</keyword>
<keyword evidence="2" id="KW-0547">Nucleotide-binding</keyword>
<dbReference type="GeneID" id="111251303"/>
<feature type="region of interest" description="Disordered" evidence="6">
    <location>
        <begin position="250"/>
        <end position="281"/>
    </location>
</feature>
<dbReference type="GO" id="GO:0004756">
    <property type="term" value="F:selenide, water dikinase activity"/>
    <property type="evidence" value="ECO:0007669"/>
    <property type="project" value="TreeGrafter"/>
</dbReference>
<dbReference type="Pfam" id="PF02769">
    <property type="entry name" value="AIRS_C"/>
    <property type="match status" value="1"/>
</dbReference>
<dbReference type="Gene3D" id="3.90.650.10">
    <property type="entry name" value="PurM-like C-terminal domain"/>
    <property type="match status" value="1"/>
</dbReference>
<protein>
    <recommendedName>
        <fullName evidence="7">PurM-like C-terminal domain-containing protein</fullName>
    </recommendedName>
</protein>
<evidence type="ECO:0000256" key="4">
    <source>
        <dbReference type="ARBA" id="ARBA00022840"/>
    </source>
</evidence>
<keyword evidence="9" id="KW-1185">Reference proteome</keyword>
<keyword evidence="1" id="KW-0808">Transferase</keyword>
<dbReference type="KEGG" id="vde:111251303"/>
<name>A0A7M7MB74_VARDE</name>
<dbReference type="SUPFAM" id="SSF55326">
    <property type="entry name" value="PurM N-terminal domain-like"/>
    <property type="match status" value="1"/>
</dbReference>
<organism evidence="8 9">
    <name type="scientific">Varroa destructor</name>
    <name type="common">Honeybee mite</name>
    <dbReference type="NCBI Taxonomy" id="109461"/>
    <lineage>
        <taxon>Eukaryota</taxon>
        <taxon>Metazoa</taxon>
        <taxon>Ecdysozoa</taxon>
        <taxon>Arthropoda</taxon>
        <taxon>Chelicerata</taxon>
        <taxon>Arachnida</taxon>
        <taxon>Acari</taxon>
        <taxon>Parasitiformes</taxon>
        <taxon>Mesostigmata</taxon>
        <taxon>Gamasina</taxon>
        <taxon>Dermanyssoidea</taxon>
        <taxon>Varroidae</taxon>
        <taxon>Varroa</taxon>
    </lineage>
</organism>
<dbReference type="InterPro" id="IPR004536">
    <property type="entry name" value="SPS/SelD"/>
</dbReference>
<dbReference type="GO" id="GO:0005524">
    <property type="term" value="F:ATP binding"/>
    <property type="evidence" value="ECO:0007669"/>
    <property type="project" value="UniProtKB-KW"/>
</dbReference>
<dbReference type="RefSeq" id="XP_022663503.1">
    <property type="nucleotide sequence ID" value="XM_022807768.1"/>
</dbReference>
<evidence type="ECO:0000313" key="9">
    <source>
        <dbReference type="Proteomes" id="UP000594260"/>
    </source>
</evidence>
<dbReference type="InterPro" id="IPR036921">
    <property type="entry name" value="PurM-like_N_sf"/>
</dbReference>
<evidence type="ECO:0000313" key="8">
    <source>
        <dbReference type="EnsemblMetazoa" id="XP_022663503"/>
    </source>
</evidence>
<dbReference type="SUPFAM" id="SSF56042">
    <property type="entry name" value="PurM C-terminal domain-like"/>
    <property type="match status" value="1"/>
</dbReference>
<dbReference type="InterPro" id="IPR010918">
    <property type="entry name" value="PurM-like_C_dom"/>
</dbReference>
<proteinExistence type="predicted"/>
<dbReference type="Proteomes" id="UP000594260">
    <property type="component" value="Unplaced"/>
</dbReference>
<evidence type="ECO:0000256" key="1">
    <source>
        <dbReference type="ARBA" id="ARBA00022679"/>
    </source>
</evidence>
<feature type="compositionally biased region" description="Low complexity" evidence="6">
    <location>
        <begin position="186"/>
        <end position="224"/>
    </location>
</feature>
<feature type="compositionally biased region" description="Low complexity" evidence="6">
    <location>
        <begin position="253"/>
        <end position="281"/>
    </location>
</feature>
<evidence type="ECO:0000256" key="5">
    <source>
        <dbReference type="ARBA" id="ARBA00023266"/>
    </source>
</evidence>
<dbReference type="InParanoid" id="A0A7M7MB74"/>
<feature type="region of interest" description="Disordered" evidence="6">
    <location>
        <begin position="183"/>
        <end position="229"/>
    </location>
</feature>
<keyword evidence="4" id="KW-0067">ATP-binding</keyword>
<evidence type="ECO:0000256" key="2">
    <source>
        <dbReference type="ARBA" id="ARBA00022741"/>
    </source>
</evidence>
<evidence type="ECO:0000256" key="3">
    <source>
        <dbReference type="ARBA" id="ARBA00022777"/>
    </source>
</evidence>
<dbReference type="GO" id="GO:0005737">
    <property type="term" value="C:cytoplasm"/>
    <property type="evidence" value="ECO:0007669"/>
    <property type="project" value="TreeGrafter"/>
</dbReference>
<dbReference type="PANTHER" id="PTHR10256">
    <property type="entry name" value="SELENIDE, WATER DIKINASE"/>
    <property type="match status" value="1"/>
</dbReference>
<evidence type="ECO:0000259" key="7">
    <source>
        <dbReference type="Pfam" id="PF02769"/>
    </source>
</evidence>
<dbReference type="FunFam" id="3.90.650.10:FF:000010">
    <property type="entry name" value="Selenide, water dikinase"/>
    <property type="match status" value="1"/>
</dbReference>